<gene>
    <name evidence="3" type="primary">LOC109007451</name>
</gene>
<dbReference type="OrthoDB" id="1246856at2759"/>
<dbReference type="InterPro" id="IPR025836">
    <property type="entry name" value="Zn_knuckle_CX2CX4HX4C"/>
</dbReference>
<dbReference type="Pfam" id="PF14392">
    <property type="entry name" value="zf-CCHC_4"/>
    <property type="match status" value="1"/>
</dbReference>
<dbReference type="AlphaFoldDB" id="A0A2I4GFJ2"/>
<evidence type="ECO:0000313" key="2">
    <source>
        <dbReference type="Proteomes" id="UP000235220"/>
    </source>
</evidence>
<proteinExistence type="predicted"/>
<name>A0A2I4GFJ2_JUGRE</name>
<dbReference type="PANTHER" id="PTHR31286:SF62">
    <property type="entry name" value="ZINC FINGER, CCHC-TYPE-LIKE PROTEIN"/>
    <property type="match status" value="1"/>
</dbReference>
<sequence>MNKFLVEFQSATEKHRVLLERPWSFDKFLLCIQDCVGCTTSKDITFTRESFWIQLHDLLFVGMNKTMGERLGATIGFVITVDVDANDMAWGSYVRVKVLVDISKPLAIGHFLNMGEKRLWISFKYERLPMFCFQFGVIMHVKLRCPSSTSDGGSREGQPAQYGPWLGPVPSQKLPRISIEGGNGLKIQTIGPKQV</sequence>
<dbReference type="PANTHER" id="PTHR31286">
    <property type="entry name" value="GLYCINE-RICH CELL WALL STRUCTURAL PROTEIN 1.8-LIKE"/>
    <property type="match status" value="1"/>
</dbReference>
<dbReference type="RefSeq" id="XP_018842668.1">
    <property type="nucleotide sequence ID" value="XM_018987123.1"/>
</dbReference>
<protein>
    <submittedName>
        <fullName evidence="3">Uncharacterized protein LOC109007451</fullName>
    </submittedName>
</protein>
<dbReference type="Proteomes" id="UP000235220">
    <property type="component" value="Chromosome 16"/>
</dbReference>
<reference evidence="3" key="1">
    <citation type="submission" date="2025-08" db="UniProtKB">
        <authorList>
            <consortium name="RefSeq"/>
        </authorList>
    </citation>
    <scope>IDENTIFICATION</scope>
    <source>
        <tissue evidence="3">Leaves</tissue>
    </source>
</reference>
<dbReference type="GeneID" id="109007451"/>
<organism evidence="2 3">
    <name type="scientific">Juglans regia</name>
    <name type="common">English walnut</name>
    <dbReference type="NCBI Taxonomy" id="51240"/>
    <lineage>
        <taxon>Eukaryota</taxon>
        <taxon>Viridiplantae</taxon>
        <taxon>Streptophyta</taxon>
        <taxon>Embryophyta</taxon>
        <taxon>Tracheophyta</taxon>
        <taxon>Spermatophyta</taxon>
        <taxon>Magnoliopsida</taxon>
        <taxon>eudicotyledons</taxon>
        <taxon>Gunneridae</taxon>
        <taxon>Pentapetalae</taxon>
        <taxon>rosids</taxon>
        <taxon>fabids</taxon>
        <taxon>Fagales</taxon>
        <taxon>Juglandaceae</taxon>
        <taxon>Juglans</taxon>
    </lineage>
</organism>
<dbReference type="KEGG" id="jre:109007451"/>
<feature type="domain" description="Zinc knuckle CX2CX4HX4C" evidence="1">
    <location>
        <begin position="100"/>
        <end position="146"/>
    </location>
</feature>
<evidence type="ECO:0000259" key="1">
    <source>
        <dbReference type="Pfam" id="PF14392"/>
    </source>
</evidence>
<dbReference type="InterPro" id="IPR040256">
    <property type="entry name" value="At4g02000-like"/>
</dbReference>
<accession>A0A2I4GFJ2</accession>
<keyword evidence="2" id="KW-1185">Reference proteome</keyword>
<evidence type="ECO:0000313" key="3">
    <source>
        <dbReference type="RefSeq" id="XP_018842668.1"/>
    </source>
</evidence>
<dbReference type="Gramene" id="Jr16_05250_p1">
    <property type="protein sequence ID" value="cds.Jr16_05250_p1"/>
    <property type="gene ID" value="Jr16_05250"/>
</dbReference>